<dbReference type="Gene3D" id="3.10.50.10">
    <property type="match status" value="1"/>
</dbReference>
<dbReference type="Pfam" id="PF00704">
    <property type="entry name" value="Glyco_hydro_18"/>
    <property type="match status" value="1"/>
</dbReference>
<keyword evidence="10" id="KW-1185">Reference proteome</keyword>
<dbReference type="InterPro" id="IPR000601">
    <property type="entry name" value="PKD_dom"/>
</dbReference>
<dbReference type="InterPro" id="IPR003610">
    <property type="entry name" value="CBM5/12"/>
</dbReference>
<keyword evidence="3" id="KW-0146">Chitin degradation</keyword>
<keyword evidence="4" id="KW-0119">Carbohydrate metabolism</keyword>
<organism evidence="9 10">
    <name type="scientific">Natrarchaeobius chitinivorans</name>
    <dbReference type="NCBI Taxonomy" id="1679083"/>
    <lineage>
        <taxon>Archaea</taxon>
        <taxon>Methanobacteriati</taxon>
        <taxon>Methanobacteriota</taxon>
        <taxon>Stenosarchaea group</taxon>
        <taxon>Halobacteria</taxon>
        <taxon>Halobacteriales</taxon>
        <taxon>Natrialbaceae</taxon>
        <taxon>Natrarchaeobius</taxon>
    </lineage>
</organism>
<dbReference type="EMBL" id="REGA01000013">
    <property type="protein sequence ID" value="RQG93559.1"/>
    <property type="molecule type" value="Genomic_DNA"/>
</dbReference>
<evidence type="ECO:0000259" key="8">
    <source>
        <dbReference type="PROSITE" id="PS51910"/>
    </source>
</evidence>
<dbReference type="PROSITE" id="PS01095">
    <property type="entry name" value="GH18_1"/>
    <property type="match status" value="1"/>
</dbReference>
<proteinExistence type="inferred from homology"/>
<feature type="domain" description="GH18" evidence="8">
    <location>
        <begin position="178"/>
        <end position="592"/>
    </location>
</feature>
<dbReference type="PROSITE" id="PS50093">
    <property type="entry name" value="PKD"/>
    <property type="match status" value="1"/>
</dbReference>
<dbReference type="InterPro" id="IPR011583">
    <property type="entry name" value="Chitinase_II/V-like_cat"/>
</dbReference>
<dbReference type="InterPro" id="IPR017853">
    <property type="entry name" value="GH"/>
</dbReference>
<feature type="domain" description="PKD" evidence="7">
    <location>
        <begin position="90"/>
        <end position="168"/>
    </location>
</feature>
<dbReference type="InterPro" id="IPR006311">
    <property type="entry name" value="TAT_signal"/>
</dbReference>
<dbReference type="CDD" id="cd12215">
    <property type="entry name" value="ChiC_BD"/>
    <property type="match status" value="1"/>
</dbReference>
<dbReference type="SUPFAM" id="SSF54556">
    <property type="entry name" value="Chitinase insertion domain"/>
    <property type="match status" value="1"/>
</dbReference>
<dbReference type="SUPFAM" id="SSF51445">
    <property type="entry name" value="(Trans)glycosidases"/>
    <property type="match status" value="1"/>
</dbReference>
<dbReference type="PROSITE" id="PS51318">
    <property type="entry name" value="TAT"/>
    <property type="match status" value="1"/>
</dbReference>
<dbReference type="SMART" id="SM00495">
    <property type="entry name" value="ChtBD3"/>
    <property type="match status" value="1"/>
</dbReference>
<evidence type="ECO:0000256" key="2">
    <source>
        <dbReference type="ARBA" id="ARBA00022801"/>
    </source>
</evidence>
<evidence type="ECO:0000256" key="6">
    <source>
        <dbReference type="SAM" id="MobiDB-lite"/>
    </source>
</evidence>
<dbReference type="Proteomes" id="UP000282323">
    <property type="component" value="Unassembled WGS sequence"/>
</dbReference>
<dbReference type="InterPro" id="IPR001223">
    <property type="entry name" value="Glyco_hydro18_cat"/>
</dbReference>
<keyword evidence="5" id="KW-0326">Glycosidase</keyword>
<dbReference type="SUPFAM" id="SSF51055">
    <property type="entry name" value="Carbohydrate binding domain"/>
    <property type="match status" value="1"/>
</dbReference>
<evidence type="ECO:0000256" key="1">
    <source>
        <dbReference type="ARBA" id="ARBA00009121"/>
    </source>
</evidence>
<evidence type="ECO:0000256" key="5">
    <source>
        <dbReference type="ARBA" id="ARBA00023295"/>
    </source>
</evidence>
<dbReference type="GO" id="GO:0006032">
    <property type="term" value="P:chitin catabolic process"/>
    <property type="evidence" value="ECO:0007669"/>
    <property type="project" value="UniProtKB-KW"/>
</dbReference>
<gene>
    <name evidence="9" type="ORF">EA473_14615</name>
</gene>
<dbReference type="GO" id="GO:0005576">
    <property type="term" value="C:extracellular region"/>
    <property type="evidence" value="ECO:0007669"/>
    <property type="project" value="InterPro"/>
</dbReference>
<evidence type="ECO:0000259" key="7">
    <source>
        <dbReference type="PROSITE" id="PS50093"/>
    </source>
</evidence>
<comment type="caution">
    <text evidence="9">The sequence shown here is derived from an EMBL/GenBank/DDBJ whole genome shotgun (WGS) entry which is preliminary data.</text>
</comment>
<feature type="region of interest" description="Disordered" evidence="6">
    <location>
        <begin position="461"/>
        <end position="481"/>
    </location>
</feature>
<reference evidence="9 10" key="1">
    <citation type="submission" date="2018-10" db="EMBL/GenBank/DDBJ databases">
        <title>Natrarchaeobius chitinivorans gen. nov., sp. nov., and Natrarchaeobius haloalkaliphilus sp. nov., alkaliphilic, chitin-utilizing haloarchaea from hypersaline alkaline lakes.</title>
        <authorList>
            <person name="Sorokin D.Y."/>
            <person name="Elcheninov A.G."/>
            <person name="Kostrikina N.A."/>
            <person name="Bale N.J."/>
            <person name="Sinninghe Damste J.S."/>
            <person name="Khijniak T.V."/>
            <person name="Kublanov I.V."/>
            <person name="Toshchakov S.V."/>
        </authorList>
    </citation>
    <scope>NUCLEOTIDE SEQUENCE [LARGE SCALE GENOMIC DNA]</scope>
    <source>
        <strain evidence="9 10">AArcht4T</strain>
    </source>
</reference>
<dbReference type="InterPro" id="IPR036573">
    <property type="entry name" value="CBM_sf_5/12"/>
</dbReference>
<sequence>MKRTRRDVLWKASALSALGIGGTATAAAADDCNDSPDWDADTAYTGGDRVVFEGDLYEAEWWTQGSEPDEEEGVWTLVGSCENGGGTEGPQAAFSASPAVPEPGEDVAFDASESDGEIESYAWQFGDGETADGEVVDHAFDDAGEYEVELTVEDADGETDTATEELSVVDRDAGPADKRVVSYYMQWAQYERDYYPEDIPYDDITHLQYAFMRPEEDGSIEIVGDDHEARLLFPDEAGYGHEDSFEGIVDEHDDVVFLISIGGWGDSEYFSDAAHTQENRERFASDAVEILRETGFDGIDVDWEYPGFEGEEGNVVRPDEDHENYALLLEECRKQLDEAEDEDGKRYWLTAAHSADVEHNEDFDHETLQECLDFVSLMTFDYHGGFSEYTSHHSPLHANENDPHDDTEEWNASYALEWWVDQGWDPGDLNMATPFYGRSFAGIDPPEGDFGNGEDDGLFQEFEDTGEGSFPDPDPDGGSSVSGIYEYWDLAGETRGDGEGQVDLSEDGWETTIDEEAMTAWSYNPDATVPASPGEGWGDNEGLMISHDTPETVEQKMEWVKENDYGGTMLWALSHDTPDHELLSALSETLLE</sequence>
<dbReference type="RefSeq" id="WP_124196336.1">
    <property type="nucleotide sequence ID" value="NZ_REGA01000013.1"/>
</dbReference>
<dbReference type="AlphaFoldDB" id="A0A3N6P5T8"/>
<dbReference type="Gene3D" id="3.20.20.80">
    <property type="entry name" value="Glycosidases"/>
    <property type="match status" value="1"/>
</dbReference>
<dbReference type="GO" id="GO:0004553">
    <property type="term" value="F:hydrolase activity, hydrolyzing O-glycosyl compounds"/>
    <property type="evidence" value="ECO:0007669"/>
    <property type="project" value="InterPro"/>
</dbReference>
<evidence type="ECO:0000313" key="10">
    <source>
        <dbReference type="Proteomes" id="UP000282323"/>
    </source>
</evidence>
<dbReference type="CDD" id="cd00146">
    <property type="entry name" value="PKD"/>
    <property type="match status" value="1"/>
</dbReference>
<dbReference type="SMART" id="SM00089">
    <property type="entry name" value="PKD"/>
    <property type="match status" value="1"/>
</dbReference>
<dbReference type="GO" id="GO:0030246">
    <property type="term" value="F:carbohydrate binding"/>
    <property type="evidence" value="ECO:0007669"/>
    <property type="project" value="InterPro"/>
</dbReference>
<comment type="similarity">
    <text evidence="1">Belongs to the glycosyl hydrolase 18 family. Chitinase class II subfamily.</text>
</comment>
<dbReference type="InterPro" id="IPR035986">
    <property type="entry name" value="PKD_dom_sf"/>
</dbReference>
<dbReference type="PANTHER" id="PTHR11177:SF317">
    <property type="entry name" value="CHITINASE 12-RELATED"/>
    <property type="match status" value="1"/>
</dbReference>
<dbReference type="Gene3D" id="2.10.10.20">
    <property type="entry name" value="Carbohydrate-binding module superfamily 5/12"/>
    <property type="match status" value="1"/>
</dbReference>
<dbReference type="Pfam" id="PF02839">
    <property type="entry name" value="CBM_5_12"/>
    <property type="match status" value="1"/>
</dbReference>
<dbReference type="SMART" id="SM00636">
    <property type="entry name" value="Glyco_18"/>
    <property type="match status" value="1"/>
</dbReference>
<dbReference type="PROSITE" id="PS51910">
    <property type="entry name" value="GH18_2"/>
    <property type="match status" value="1"/>
</dbReference>
<evidence type="ECO:0000313" key="9">
    <source>
        <dbReference type="EMBL" id="RQG93559.1"/>
    </source>
</evidence>
<dbReference type="Pfam" id="PF18911">
    <property type="entry name" value="PKD_4"/>
    <property type="match status" value="1"/>
</dbReference>
<protein>
    <submittedName>
        <fullName evidence="9">PKD domain-containing protein</fullName>
    </submittedName>
</protein>
<dbReference type="SUPFAM" id="SSF49299">
    <property type="entry name" value="PKD domain"/>
    <property type="match status" value="1"/>
</dbReference>
<dbReference type="InterPro" id="IPR001579">
    <property type="entry name" value="Glyco_hydro_18_chit_AS"/>
</dbReference>
<dbReference type="PANTHER" id="PTHR11177">
    <property type="entry name" value="CHITINASE"/>
    <property type="match status" value="1"/>
</dbReference>
<dbReference type="GO" id="GO:0005975">
    <property type="term" value="P:carbohydrate metabolic process"/>
    <property type="evidence" value="ECO:0007669"/>
    <property type="project" value="InterPro"/>
</dbReference>
<dbReference type="InterPro" id="IPR022409">
    <property type="entry name" value="PKD/Chitinase_dom"/>
</dbReference>
<keyword evidence="2" id="KW-0378">Hydrolase</keyword>
<dbReference type="InterPro" id="IPR013783">
    <property type="entry name" value="Ig-like_fold"/>
</dbReference>
<dbReference type="InterPro" id="IPR050314">
    <property type="entry name" value="Glycosyl_Hydrlase_18"/>
</dbReference>
<accession>A0A3N6P5T8</accession>
<keyword evidence="3" id="KW-0624">Polysaccharide degradation</keyword>
<dbReference type="OrthoDB" id="8638at2157"/>
<evidence type="ECO:0000256" key="3">
    <source>
        <dbReference type="ARBA" id="ARBA00023024"/>
    </source>
</evidence>
<dbReference type="Gene3D" id="2.60.40.10">
    <property type="entry name" value="Immunoglobulins"/>
    <property type="match status" value="1"/>
</dbReference>
<name>A0A3N6P5T8_NATCH</name>
<dbReference type="GO" id="GO:0008061">
    <property type="term" value="F:chitin binding"/>
    <property type="evidence" value="ECO:0007669"/>
    <property type="project" value="InterPro"/>
</dbReference>
<dbReference type="InterPro" id="IPR029070">
    <property type="entry name" value="Chitinase_insertion_sf"/>
</dbReference>
<evidence type="ECO:0000256" key="4">
    <source>
        <dbReference type="ARBA" id="ARBA00023277"/>
    </source>
</evidence>